<sequence length="180" mass="21159">MIFFGHLGITTGVIKAYEKIVHKNRELNSKVSIDYRIVLVGSILPDIIDKPIGAYLFRSTFHNSRIFAHTLLFSVVLMLIGLYVVYERRKGEILIFGVCSFIHLILDSMWLYPDILFWPYFGWRFPARPEGNWLQSDMVRLVTDPSYYLSELIGFIIIAYYFIRLIKNRQVKVFIREGKL</sequence>
<gene>
    <name evidence="2" type="ORF">ACJDU8_15040</name>
</gene>
<dbReference type="EMBL" id="JBJHZX010000022">
    <property type="protein sequence ID" value="MFL0196864.1"/>
    <property type="molecule type" value="Genomic_DNA"/>
</dbReference>
<dbReference type="Proteomes" id="UP001623660">
    <property type="component" value="Unassembled WGS sequence"/>
</dbReference>
<keyword evidence="2" id="KW-0378">Hydrolase</keyword>
<comment type="caution">
    <text evidence="2">The sequence shown here is derived from an EMBL/GenBank/DDBJ whole genome shotgun (WGS) entry which is preliminary data.</text>
</comment>
<organism evidence="2 3">
    <name type="scientific">Candidatus Clostridium eludens</name>
    <dbReference type="NCBI Taxonomy" id="3381663"/>
    <lineage>
        <taxon>Bacteria</taxon>
        <taxon>Bacillati</taxon>
        <taxon>Bacillota</taxon>
        <taxon>Clostridia</taxon>
        <taxon>Eubacteriales</taxon>
        <taxon>Clostridiaceae</taxon>
        <taxon>Clostridium</taxon>
    </lineage>
</organism>
<keyword evidence="3" id="KW-1185">Reference proteome</keyword>
<feature type="transmembrane region" description="Helical" evidence="1">
    <location>
        <begin position="147"/>
        <end position="166"/>
    </location>
</feature>
<evidence type="ECO:0000256" key="1">
    <source>
        <dbReference type="SAM" id="Phobius"/>
    </source>
</evidence>
<dbReference type="RefSeq" id="WP_406792969.1">
    <property type="nucleotide sequence ID" value="NZ_JBJHZX010000022.1"/>
</dbReference>
<proteinExistence type="predicted"/>
<evidence type="ECO:0000313" key="2">
    <source>
        <dbReference type="EMBL" id="MFL0196864.1"/>
    </source>
</evidence>
<dbReference type="GO" id="GO:0016787">
    <property type="term" value="F:hydrolase activity"/>
    <property type="evidence" value="ECO:0007669"/>
    <property type="project" value="UniProtKB-KW"/>
</dbReference>
<evidence type="ECO:0000313" key="3">
    <source>
        <dbReference type="Proteomes" id="UP001623660"/>
    </source>
</evidence>
<keyword evidence="1" id="KW-0812">Transmembrane</keyword>
<dbReference type="Pfam" id="PF04307">
    <property type="entry name" value="YdjM"/>
    <property type="match status" value="1"/>
</dbReference>
<reference evidence="2 3" key="1">
    <citation type="submission" date="2024-11" db="EMBL/GenBank/DDBJ databases">
        <authorList>
            <person name="Heng Y.C."/>
            <person name="Lim A.C.H."/>
            <person name="Lee J.K.Y."/>
            <person name="Kittelmann S."/>
        </authorList>
    </citation>
    <scope>NUCLEOTIDE SEQUENCE [LARGE SCALE GENOMIC DNA]</scope>
    <source>
        <strain evidence="2 3">WILCCON 0269</strain>
    </source>
</reference>
<keyword evidence="1" id="KW-0472">Membrane</keyword>
<feature type="transmembrane region" description="Helical" evidence="1">
    <location>
        <begin position="66"/>
        <end position="86"/>
    </location>
</feature>
<name>A0ABW8SLD8_9CLOT</name>
<keyword evidence="1" id="KW-1133">Transmembrane helix</keyword>
<accession>A0ABW8SLD8</accession>
<protein>
    <submittedName>
        <fullName evidence="2">Metal-dependent hydrolase</fullName>
    </submittedName>
</protein>
<feature type="transmembrane region" description="Helical" evidence="1">
    <location>
        <begin position="93"/>
        <end position="112"/>
    </location>
</feature>
<dbReference type="InterPro" id="IPR007404">
    <property type="entry name" value="YdjM-like"/>
</dbReference>